<dbReference type="EMBL" id="SUNJ01013807">
    <property type="protein sequence ID" value="TPP56995.1"/>
    <property type="molecule type" value="Genomic_DNA"/>
</dbReference>
<proteinExistence type="predicted"/>
<accession>A0A504Y9Y2</accession>
<evidence type="ECO:0000313" key="2">
    <source>
        <dbReference type="Proteomes" id="UP000316759"/>
    </source>
</evidence>
<gene>
    <name evidence="1" type="ORF">FGIG_06649</name>
</gene>
<comment type="caution">
    <text evidence="1">The sequence shown here is derived from an EMBL/GenBank/DDBJ whole genome shotgun (WGS) entry which is preliminary data.</text>
</comment>
<dbReference type="OrthoDB" id="5860246at2759"/>
<evidence type="ECO:0000313" key="1">
    <source>
        <dbReference type="EMBL" id="TPP56995.1"/>
    </source>
</evidence>
<sequence length="350" mass="38734">MQTKSISPTCSSYPTTTDHPSFYLPVSRETDLHQRCAVFFRFPDSASSMANLNNPLRFRDHQTAVHFPIPNGCSTTALPNVLGQDAYEANHHFPCPTCPTHASEFHQRAGPTEISLTDQRHCDYEFQSTGSSSVSKPHAHSATDRCISAPSTVIRWGKSDCSVTANSTDSQRFPNISPLDTPLKAITDIHCIPTNECQQVNPVPCVSLKPTSKKSSEVTKTTGTFVASLSKGTIHPCVATSSSPNEMCNPNPTRFVTNDSNPLPICPHKLTSSCTEQKDPDNNATIKDPLPHWNMRLTNVMHYPKYNTRRNSGFERRLNVRLYFALTQSNADIAEKQIPIIIYELTVVCG</sequence>
<organism evidence="1 2">
    <name type="scientific">Fasciola gigantica</name>
    <name type="common">Giant liver fluke</name>
    <dbReference type="NCBI Taxonomy" id="46835"/>
    <lineage>
        <taxon>Eukaryota</taxon>
        <taxon>Metazoa</taxon>
        <taxon>Spiralia</taxon>
        <taxon>Lophotrochozoa</taxon>
        <taxon>Platyhelminthes</taxon>
        <taxon>Trematoda</taxon>
        <taxon>Digenea</taxon>
        <taxon>Plagiorchiida</taxon>
        <taxon>Echinostomata</taxon>
        <taxon>Echinostomatoidea</taxon>
        <taxon>Fasciolidae</taxon>
        <taxon>Fasciola</taxon>
    </lineage>
</organism>
<reference evidence="1 2" key="1">
    <citation type="submission" date="2019-04" db="EMBL/GenBank/DDBJ databases">
        <title>Annotation for the trematode Fasciola gigantica.</title>
        <authorList>
            <person name="Choi Y.-J."/>
        </authorList>
    </citation>
    <scope>NUCLEOTIDE SEQUENCE [LARGE SCALE GENOMIC DNA]</scope>
    <source>
        <strain evidence="1">Uganda_cow_1</strain>
    </source>
</reference>
<name>A0A504Y9Y2_FASGI</name>
<keyword evidence="2" id="KW-1185">Reference proteome</keyword>
<dbReference type="AlphaFoldDB" id="A0A504Y9Y2"/>
<dbReference type="Proteomes" id="UP000316759">
    <property type="component" value="Unassembled WGS sequence"/>
</dbReference>
<protein>
    <submittedName>
        <fullName evidence="1">Uncharacterized protein</fullName>
    </submittedName>
</protein>